<dbReference type="GO" id="GO:0060090">
    <property type="term" value="F:molecular adaptor activity"/>
    <property type="evidence" value="ECO:0007669"/>
    <property type="project" value="InterPro"/>
</dbReference>
<evidence type="ECO:0000256" key="2">
    <source>
        <dbReference type="ARBA" id="ARBA00022490"/>
    </source>
</evidence>
<feature type="coiled-coil region" evidence="6">
    <location>
        <begin position="408"/>
        <end position="481"/>
    </location>
</feature>
<feature type="region of interest" description="Disordered" evidence="7">
    <location>
        <begin position="577"/>
        <end position="631"/>
    </location>
</feature>
<protein>
    <recommendedName>
        <fullName evidence="8">Pericentrin/AKAP-450 centrosomal targeting domain-containing protein</fullName>
    </recommendedName>
</protein>
<dbReference type="GO" id="GO:0005737">
    <property type="term" value="C:cytoplasm"/>
    <property type="evidence" value="ECO:0007669"/>
    <property type="project" value="UniProtKB-ARBA"/>
</dbReference>
<dbReference type="AlphaFoldDB" id="A0A3B4UNS0"/>
<feature type="compositionally biased region" description="Polar residues" evidence="7">
    <location>
        <begin position="108"/>
        <end position="126"/>
    </location>
</feature>
<keyword evidence="4 6" id="KW-0175">Coiled coil</keyword>
<dbReference type="GO" id="GO:0005813">
    <property type="term" value="C:centrosome"/>
    <property type="evidence" value="ECO:0007669"/>
    <property type="project" value="UniProtKB-SubCell"/>
</dbReference>
<comment type="subcellular location">
    <subcellularLocation>
        <location evidence="1">Cytoplasm</location>
        <location evidence="1">Cytoskeleton</location>
        <location evidence="1">Microtubule organizing center</location>
        <location evidence="1">Centrosome</location>
    </subcellularLocation>
</comment>
<keyword evidence="5" id="KW-0206">Cytoskeleton</keyword>
<evidence type="ECO:0000256" key="1">
    <source>
        <dbReference type="ARBA" id="ARBA00004300"/>
    </source>
</evidence>
<evidence type="ECO:0000313" key="9">
    <source>
        <dbReference type="Ensembl" id="ENSSDUP00000019370.1"/>
    </source>
</evidence>
<dbReference type="GeneTree" id="ENSGT00730000110871"/>
<reference evidence="9" key="2">
    <citation type="submission" date="2025-09" db="UniProtKB">
        <authorList>
            <consortium name="Ensembl"/>
        </authorList>
    </citation>
    <scope>IDENTIFICATION</scope>
</reference>
<accession>A0A3B4UNS0</accession>
<feature type="coiled-coil region" evidence="6">
    <location>
        <begin position="334"/>
        <end position="382"/>
    </location>
</feature>
<feature type="domain" description="Pericentrin/AKAP-450 centrosomal targeting" evidence="8">
    <location>
        <begin position="749"/>
        <end position="830"/>
    </location>
</feature>
<dbReference type="InterPro" id="IPR019528">
    <property type="entry name" value="PACT_domain"/>
</dbReference>
<evidence type="ECO:0000256" key="3">
    <source>
        <dbReference type="ARBA" id="ARBA00022553"/>
    </source>
</evidence>
<feature type="coiled-coil region" evidence="6">
    <location>
        <begin position="646"/>
        <end position="673"/>
    </location>
</feature>
<evidence type="ECO:0000256" key="7">
    <source>
        <dbReference type="SAM" id="MobiDB-lite"/>
    </source>
</evidence>
<dbReference type="PANTHER" id="PTHR44981:SF1">
    <property type="entry name" value="A-KINASE ANCHOR PROTEIN 9"/>
    <property type="match status" value="1"/>
</dbReference>
<keyword evidence="2" id="KW-0963">Cytoplasm</keyword>
<feature type="region of interest" description="Disordered" evidence="7">
    <location>
        <begin position="838"/>
        <end position="904"/>
    </location>
</feature>
<reference evidence="9" key="1">
    <citation type="submission" date="2025-08" db="UniProtKB">
        <authorList>
            <consortium name="Ensembl"/>
        </authorList>
    </citation>
    <scope>IDENTIFICATION</scope>
</reference>
<evidence type="ECO:0000256" key="6">
    <source>
        <dbReference type="SAM" id="Coils"/>
    </source>
</evidence>
<feature type="coiled-coil region" evidence="6">
    <location>
        <begin position="68"/>
        <end position="95"/>
    </location>
</feature>
<sequence length="943" mass="107308">MQAQVQALEQSATNRVEELGVRIQELEDLVAERDSELSRCQFQEKIVQMQELHAAEILDMEARHISESENLRRDTHALEDECKALKAVIDKLRSTEVRTGNRKEDSSSDYSQRTGYDLPSLQQEFRTTPEGARRETDDPLPDRIKMLLREVHQEGMQVLSLSELPLSEGEPGGQFNIQGWVKERDALLATVESLKGLITQMQTHRETQIYSNLNHADWRAALLDAVRQVFLRERSVLKNALYSQLDLLDTSDAIIYLNQLERRLAEQVTMGSLLTAERSSLISEIHQLRGQLEQLHQGEPVKKPAVSMAAECSVKEQREGGGADGAAEADRLLVEELKGELSQTKLELETTLKTQHKHLKELDTLRAEVSKKAAEVDAFNDQLTEERKRNRDLQWAMEKEKCRTGRTEESKQEELEDLHLSLEEQKSRVAQLTVSLDQERQALFQLSQQAEQERLSLHRRLQELQVQLETERAKAQEMSTALGRERELRTGVSSGSEEPVEERKRLEEEGSVLRRLQRELDDKHAQVVHLLSQVEAEKLEVVRKEEEMTLASQRSRRDQETLLEARAQLESLEVRMSATQEQLEREVERRKSLEEEKERLEEKLTRAGQREGSGPHVSPLAGGSSSSSNSLTERLLRQNAELTGFVSRLTEEKNDLRNHTLRLEEELRRYRQAGLGSGDSVRVSKMDSASMLLSQEREAWTREKVRLEKALHLSQSQVARLRGEIRTDTLREITGPEADNAALKRMYGKYLRSESFRKALIYQKKYLLLLLGGFQECEEATLSLLSRMGSRPSVSSLESLSQRRRGLMRFRSAVRVSIALSRMRFLVKRWHKATGMSSTASCGVNKNGTGQTLGTEARDSPYLHPGSVEMYRERGSGGGVISSSRGRSGRESPRSAISSTHHSYDPDRALTDYISRLEALQRRLGNVTSGASSYAQLHFGLRR</sequence>
<feature type="compositionally biased region" description="Basic and acidic residues" evidence="7">
    <location>
        <begin position="582"/>
        <end position="609"/>
    </location>
</feature>
<organism evidence="9 10">
    <name type="scientific">Seriola dumerili</name>
    <name type="common">Greater amberjack</name>
    <name type="synonym">Caranx dumerili</name>
    <dbReference type="NCBI Taxonomy" id="41447"/>
    <lineage>
        <taxon>Eukaryota</taxon>
        <taxon>Metazoa</taxon>
        <taxon>Chordata</taxon>
        <taxon>Craniata</taxon>
        <taxon>Vertebrata</taxon>
        <taxon>Euteleostomi</taxon>
        <taxon>Actinopterygii</taxon>
        <taxon>Neopterygii</taxon>
        <taxon>Teleostei</taxon>
        <taxon>Neoteleostei</taxon>
        <taxon>Acanthomorphata</taxon>
        <taxon>Carangaria</taxon>
        <taxon>Carangiformes</taxon>
        <taxon>Carangidae</taxon>
        <taxon>Seriola</taxon>
    </lineage>
</organism>
<dbReference type="Pfam" id="PF10495">
    <property type="entry name" value="PACT_coil_coil"/>
    <property type="match status" value="1"/>
</dbReference>
<evidence type="ECO:0000259" key="8">
    <source>
        <dbReference type="Pfam" id="PF10495"/>
    </source>
</evidence>
<feature type="region of interest" description="Disordered" evidence="7">
    <location>
        <begin position="486"/>
        <end position="508"/>
    </location>
</feature>
<feature type="compositionally biased region" description="Basic and acidic residues" evidence="7">
    <location>
        <begin position="96"/>
        <end position="106"/>
    </location>
</feature>
<feature type="compositionally biased region" description="Polar residues" evidence="7">
    <location>
        <begin position="838"/>
        <end position="854"/>
    </location>
</feature>
<evidence type="ECO:0000256" key="4">
    <source>
        <dbReference type="ARBA" id="ARBA00023054"/>
    </source>
</evidence>
<keyword evidence="10" id="KW-1185">Reference proteome</keyword>
<evidence type="ECO:0000313" key="10">
    <source>
        <dbReference type="Proteomes" id="UP000261420"/>
    </source>
</evidence>
<dbReference type="Ensembl" id="ENSSDUT00000019716.1">
    <property type="protein sequence ID" value="ENSSDUP00000019370.1"/>
    <property type="gene ID" value="ENSSDUG00000013622.1"/>
</dbReference>
<proteinExistence type="predicted"/>
<evidence type="ECO:0000256" key="5">
    <source>
        <dbReference type="ARBA" id="ARBA00023212"/>
    </source>
</evidence>
<name>A0A3B4UNS0_SERDU</name>
<dbReference type="GO" id="GO:0007165">
    <property type="term" value="P:signal transduction"/>
    <property type="evidence" value="ECO:0007669"/>
    <property type="project" value="InterPro"/>
</dbReference>
<keyword evidence="3" id="KW-0597">Phosphoprotein</keyword>
<feature type="region of interest" description="Disordered" evidence="7">
    <location>
        <begin position="96"/>
        <end position="139"/>
    </location>
</feature>
<dbReference type="Proteomes" id="UP000261420">
    <property type="component" value="Unplaced"/>
</dbReference>
<dbReference type="PANTHER" id="PTHR44981">
    <property type="entry name" value="PERICENTRIN-LIKE PROTEIN, ISOFORM F"/>
    <property type="match status" value="1"/>
</dbReference>
<dbReference type="InterPro" id="IPR028745">
    <property type="entry name" value="AKAP9/Pericentrin"/>
</dbReference>